<dbReference type="EMBL" id="JANIEX010000004">
    <property type="protein sequence ID" value="KAJ3576815.1"/>
    <property type="molecule type" value="Genomic_DNA"/>
</dbReference>
<organism evidence="3 4">
    <name type="scientific">Leucocoprinus birnbaumii</name>
    <dbReference type="NCBI Taxonomy" id="56174"/>
    <lineage>
        <taxon>Eukaryota</taxon>
        <taxon>Fungi</taxon>
        <taxon>Dikarya</taxon>
        <taxon>Basidiomycota</taxon>
        <taxon>Agaricomycotina</taxon>
        <taxon>Agaricomycetes</taxon>
        <taxon>Agaricomycetidae</taxon>
        <taxon>Agaricales</taxon>
        <taxon>Agaricineae</taxon>
        <taxon>Agaricaceae</taxon>
        <taxon>Leucocoprinus</taxon>
    </lineage>
</organism>
<dbReference type="Gene3D" id="1.20.1280.50">
    <property type="match status" value="1"/>
</dbReference>
<accession>A0AAD5YW11</accession>
<dbReference type="Gene3D" id="3.80.10.10">
    <property type="entry name" value="Ribonuclease Inhibitor"/>
    <property type="match status" value="1"/>
</dbReference>
<proteinExistence type="predicted"/>
<dbReference type="Pfam" id="PF12937">
    <property type="entry name" value="F-box-like"/>
    <property type="match status" value="1"/>
</dbReference>
<dbReference type="AlphaFoldDB" id="A0AAD5YW11"/>
<sequence length="768" mass="85618">MVNLKVFSFRNFVSPSKRDLFWGTKFTLEEFYWDDGYPVDVNGELGRFLKSQPNIRAVLAAPLGSLDGHVPLLPKSQTYIGDTSSLKQLVITNSPEKLRWRGNPPDSSFTCQMTLKFLNKVRVLSMGGPRTRPWLPTLVHHLSSLEILHLTGLHDSCEAEYKFSVVDQLKNLRVLIWLPQTRIQSYAKDEQQKVVKHPAKRLEKLSARASSHINPKRSDLRVEANYNRDRVNAGSSDLATTIADAEEQMNELDSEISTLQKKLLKLQRKKTRLRAFMAYCSNINAPIACLPPETLLEIFAQLQPESGIYLGCRSLPRTRGPSVFQLSAVCFSWRNLLLSQPLLWSKVMLSLPHSESSVPIRTLDTTYNNALTRLNICYRRASDMLMSLVLESHGDPPGSGSLNALLRRLAFGPQRWGRVSIVDASLSVSHWMGHVGYSKLHALSICCGDGDDAALNRALLTLGFKAPQLASLSLEINAKNWANDAPGVTTLDLSLIPSQLTELNITVTQLSSGPRGAVLYNLVGQLSHISILKIHILGTAWQTTPPSTRQRNVFGLSSITLPTLTSLDLSWGPIGHVTSILFKFIPPNLRDLTLHISRVAGMDVFKELYEWSKHFSSSLESANLIWRGGSGGNILPLIDLWTELTHLELQGPGIKRVFELLTAKVSLTQFAHSRKLRTLDVHLREDGRKAFLTMMAARLSGDLPEEARLATVTIEATDPFIQSIRGPLLQLIRASGYSCCVQYKIDRAPWLRLGLDEPEALNPPTLSN</sequence>
<keyword evidence="1" id="KW-0175">Coiled coil</keyword>
<evidence type="ECO:0000313" key="3">
    <source>
        <dbReference type="EMBL" id="KAJ3576815.1"/>
    </source>
</evidence>
<evidence type="ECO:0000313" key="4">
    <source>
        <dbReference type="Proteomes" id="UP001213000"/>
    </source>
</evidence>
<feature type="domain" description="F-box" evidence="2">
    <location>
        <begin position="287"/>
        <end position="348"/>
    </location>
</feature>
<reference evidence="3" key="1">
    <citation type="submission" date="2022-07" db="EMBL/GenBank/DDBJ databases">
        <title>Genome Sequence of Leucocoprinus birnbaumii.</title>
        <authorList>
            <person name="Buettner E."/>
        </authorList>
    </citation>
    <scope>NUCLEOTIDE SEQUENCE</scope>
    <source>
        <strain evidence="3">VT141</strain>
    </source>
</reference>
<keyword evidence="4" id="KW-1185">Reference proteome</keyword>
<feature type="coiled-coil region" evidence="1">
    <location>
        <begin position="235"/>
        <end position="269"/>
    </location>
</feature>
<evidence type="ECO:0000259" key="2">
    <source>
        <dbReference type="Pfam" id="PF12937"/>
    </source>
</evidence>
<evidence type="ECO:0000256" key="1">
    <source>
        <dbReference type="SAM" id="Coils"/>
    </source>
</evidence>
<gene>
    <name evidence="3" type="ORF">NP233_g163</name>
</gene>
<dbReference type="InterPro" id="IPR032675">
    <property type="entry name" value="LRR_dom_sf"/>
</dbReference>
<comment type="caution">
    <text evidence="3">The sequence shown here is derived from an EMBL/GenBank/DDBJ whole genome shotgun (WGS) entry which is preliminary data.</text>
</comment>
<dbReference type="Proteomes" id="UP001213000">
    <property type="component" value="Unassembled WGS sequence"/>
</dbReference>
<dbReference type="InterPro" id="IPR001810">
    <property type="entry name" value="F-box_dom"/>
</dbReference>
<protein>
    <recommendedName>
        <fullName evidence="2">F-box domain-containing protein</fullName>
    </recommendedName>
</protein>
<name>A0AAD5YW11_9AGAR</name>